<evidence type="ECO:0000313" key="2">
    <source>
        <dbReference type="EMBL" id="JAI29022.1"/>
    </source>
</evidence>
<name>A0A0K8UQQ7_BACLA</name>
<sequence>NNNSSNNNHALLAARTSMSGIANVATQQHMQMLAAQQQQQQQQQQQHLDAQSSYVSIPRSHANHQQQSYSVQLQKHQQLLQQHQQQQLPTSNGYYPGVPGLDTVPLPSPYQRVPLPHGYGSEQFPPPSLNNMPKPQHPYPSPNTATHLTNGTPSPYFPVPQNAAVALANAQPPHTKASHQKKVSFEPGTKGETDSLCNGSNNHNSNASNMSAALPPKPLGLSAATANNSSAASQQNGLPPPVLLDSSVNVTAIPTRVYNNAIVKASAKAVECNLCRKRHIIAPAVYCTNCEYYLQMLNSRR</sequence>
<feature type="region of interest" description="Disordered" evidence="1">
    <location>
        <begin position="170"/>
        <end position="238"/>
    </location>
</feature>
<dbReference type="AlphaFoldDB" id="A0A0K8UQQ7"/>
<proteinExistence type="predicted"/>
<gene>
    <name evidence="2" type="ORF">c6_g1_i1</name>
</gene>
<evidence type="ECO:0000256" key="1">
    <source>
        <dbReference type="SAM" id="MobiDB-lite"/>
    </source>
</evidence>
<reference evidence="2" key="1">
    <citation type="submission" date="2015-06" db="EMBL/GenBank/DDBJ databases">
        <authorList>
            <person name="Hoefler B.C."/>
            <person name="Straight P.D."/>
        </authorList>
    </citation>
    <scope>NUCLEOTIDE SEQUENCE</scope>
</reference>
<accession>A0A0K8UQQ7</accession>
<protein>
    <submittedName>
        <fullName evidence="2">Uncharacterized protein</fullName>
    </submittedName>
</protein>
<organism evidence="2">
    <name type="scientific">Bactrocera latifrons</name>
    <name type="common">Malaysian fruit fly</name>
    <name type="synonym">Chaetodacus latifrons</name>
    <dbReference type="NCBI Taxonomy" id="174628"/>
    <lineage>
        <taxon>Eukaryota</taxon>
        <taxon>Metazoa</taxon>
        <taxon>Ecdysozoa</taxon>
        <taxon>Arthropoda</taxon>
        <taxon>Hexapoda</taxon>
        <taxon>Insecta</taxon>
        <taxon>Pterygota</taxon>
        <taxon>Neoptera</taxon>
        <taxon>Endopterygota</taxon>
        <taxon>Diptera</taxon>
        <taxon>Brachycera</taxon>
        <taxon>Muscomorpha</taxon>
        <taxon>Tephritoidea</taxon>
        <taxon>Tephritidae</taxon>
        <taxon>Bactrocera</taxon>
        <taxon>Bactrocera</taxon>
    </lineage>
</organism>
<feature type="region of interest" description="Disordered" evidence="1">
    <location>
        <begin position="119"/>
        <end position="146"/>
    </location>
</feature>
<dbReference type="OrthoDB" id="205782at2759"/>
<feature type="compositionally biased region" description="Low complexity" evidence="1">
    <location>
        <begin position="198"/>
        <end position="213"/>
    </location>
</feature>
<feature type="compositionally biased region" description="Low complexity" evidence="1">
    <location>
        <begin position="222"/>
        <end position="236"/>
    </location>
</feature>
<dbReference type="EMBL" id="GDHF01023292">
    <property type="protein sequence ID" value="JAI29022.1"/>
    <property type="molecule type" value="Transcribed_RNA"/>
</dbReference>
<feature type="non-terminal residue" evidence="2">
    <location>
        <position position="1"/>
    </location>
</feature>